<keyword evidence="2" id="KW-0862">Zinc</keyword>
<dbReference type="PANTHER" id="PTHR37534:SF5">
    <property type="entry name" value="C6 ZINC FINGER DOMAIN-CONTAINING PROTEIN"/>
    <property type="match status" value="1"/>
</dbReference>
<proteinExistence type="predicted"/>
<keyword evidence="4" id="KW-0238">DNA-binding</keyword>
<keyword evidence="9" id="KW-1185">Reference proteome</keyword>
<keyword evidence="6" id="KW-0539">Nucleus</keyword>
<dbReference type="GeneID" id="87865458"/>
<reference evidence="8" key="1">
    <citation type="journal article" date="2023" name="Mol. Phylogenet. Evol.">
        <title>Genome-scale phylogeny and comparative genomics of the fungal order Sordariales.</title>
        <authorList>
            <person name="Hensen N."/>
            <person name="Bonometti L."/>
            <person name="Westerberg I."/>
            <person name="Brannstrom I.O."/>
            <person name="Guillou S."/>
            <person name="Cros-Aarteil S."/>
            <person name="Calhoun S."/>
            <person name="Haridas S."/>
            <person name="Kuo A."/>
            <person name="Mondo S."/>
            <person name="Pangilinan J."/>
            <person name="Riley R."/>
            <person name="LaButti K."/>
            <person name="Andreopoulos B."/>
            <person name="Lipzen A."/>
            <person name="Chen C."/>
            <person name="Yan M."/>
            <person name="Daum C."/>
            <person name="Ng V."/>
            <person name="Clum A."/>
            <person name="Steindorff A."/>
            <person name="Ohm R.A."/>
            <person name="Martin F."/>
            <person name="Silar P."/>
            <person name="Natvig D.O."/>
            <person name="Lalanne C."/>
            <person name="Gautier V."/>
            <person name="Ament-Velasquez S.L."/>
            <person name="Kruys A."/>
            <person name="Hutchinson M.I."/>
            <person name="Powell A.J."/>
            <person name="Barry K."/>
            <person name="Miller A.N."/>
            <person name="Grigoriev I.V."/>
            <person name="Debuchy R."/>
            <person name="Gladieux P."/>
            <person name="Hiltunen Thoren M."/>
            <person name="Johannesson H."/>
        </authorList>
    </citation>
    <scope>NUCLEOTIDE SEQUENCE</scope>
    <source>
        <strain evidence="8">CBS 560.94</strain>
    </source>
</reference>
<dbReference type="SUPFAM" id="SSF57701">
    <property type="entry name" value="Zn2/Cys6 DNA-binding domain"/>
    <property type="match status" value="1"/>
</dbReference>
<dbReference type="InterPro" id="IPR001138">
    <property type="entry name" value="Zn2Cys6_DnaBD"/>
</dbReference>
<evidence type="ECO:0000256" key="4">
    <source>
        <dbReference type="ARBA" id="ARBA00023125"/>
    </source>
</evidence>
<dbReference type="PROSITE" id="PS50048">
    <property type="entry name" value="ZN2_CY6_FUNGAL_2"/>
    <property type="match status" value="1"/>
</dbReference>
<dbReference type="Pfam" id="PF11951">
    <property type="entry name" value="Fungal_trans_2"/>
    <property type="match status" value="1"/>
</dbReference>
<reference evidence="8" key="2">
    <citation type="submission" date="2023-06" db="EMBL/GenBank/DDBJ databases">
        <authorList>
            <consortium name="Lawrence Berkeley National Laboratory"/>
            <person name="Haridas S."/>
            <person name="Hensen N."/>
            <person name="Bonometti L."/>
            <person name="Westerberg I."/>
            <person name="Brannstrom I.O."/>
            <person name="Guillou S."/>
            <person name="Cros-Aarteil S."/>
            <person name="Calhoun S."/>
            <person name="Kuo A."/>
            <person name="Mondo S."/>
            <person name="Pangilinan J."/>
            <person name="Riley R."/>
            <person name="Labutti K."/>
            <person name="Andreopoulos B."/>
            <person name="Lipzen A."/>
            <person name="Chen C."/>
            <person name="Yanf M."/>
            <person name="Daum C."/>
            <person name="Ng V."/>
            <person name="Clum A."/>
            <person name="Steindorff A."/>
            <person name="Ohm R."/>
            <person name="Martin F."/>
            <person name="Silar P."/>
            <person name="Natvig D."/>
            <person name="Lalanne C."/>
            <person name="Gautier V."/>
            <person name="Ament-Velasquez S.L."/>
            <person name="Kruys A."/>
            <person name="Hutchinson M.I."/>
            <person name="Powell A.J."/>
            <person name="Barry K."/>
            <person name="Miller A.N."/>
            <person name="Grigoriev I.V."/>
            <person name="Debuchy R."/>
            <person name="Gladieux P."/>
            <person name="Thoren M.H."/>
            <person name="Johannesson H."/>
        </authorList>
    </citation>
    <scope>NUCLEOTIDE SEQUENCE</scope>
    <source>
        <strain evidence="8">CBS 560.94</strain>
    </source>
</reference>
<evidence type="ECO:0000256" key="3">
    <source>
        <dbReference type="ARBA" id="ARBA00023015"/>
    </source>
</evidence>
<feature type="domain" description="Zn(2)-C6 fungal-type" evidence="7">
    <location>
        <begin position="7"/>
        <end position="36"/>
    </location>
</feature>
<dbReference type="Gene3D" id="4.10.240.10">
    <property type="entry name" value="Zn(2)-C6 fungal-type DNA-binding domain"/>
    <property type="match status" value="1"/>
</dbReference>
<dbReference type="Proteomes" id="UP001278500">
    <property type="component" value="Unassembled WGS sequence"/>
</dbReference>
<dbReference type="GO" id="GO:0000981">
    <property type="term" value="F:DNA-binding transcription factor activity, RNA polymerase II-specific"/>
    <property type="evidence" value="ECO:0007669"/>
    <property type="project" value="InterPro"/>
</dbReference>
<evidence type="ECO:0000259" key="7">
    <source>
        <dbReference type="PROSITE" id="PS50048"/>
    </source>
</evidence>
<keyword evidence="3" id="KW-0805">Transcription regulation</keyword>
<dbReference type="Pfam" id="PF00172">
    <property type="entry name" value="Zn_clus"/>
    <property type="match status" value="1"/>
</dbReference>
<dbReference type="GO" id="GO:0045944">
    <property type="term" value="P:positive regulation of transcription by RNA polymerase II"/>
    <property type="evidence" value="ECO:0007669"/>
    <property type="project" value="TreeGrafter"/>
</dbReference>
<evidence type="ECO:0000256" key="1">
    <source>
        <dbReference type="ARBA" id="ARBA00004123"/>
    </source>
</evidence>
<dbReference type="PANTHER" id="PTHR37534">
    <property type="entry name" value="TRANSCRIPTIONAL ACTIVATOR PROTEIN UGA3"/>
    <property type="match status" value="1"/>
</dbReference>
<dbReference type="GO" id="GO:0008270">
    <property type="term" value="F:zinc ion binding"/>
    <property type="evidence" value="ECO:0007669"/>
    <property type="project" value="InterPro"/>
</dbReference>
<name>A0AAE0JHC7_9PEZI</name>
<evidence type="ECO:0000313" key="9">
    <source>
        <dbReference type="Proteomes" id="UP001278500"/>
    </source>
</evidence>
<organism evidence="8 9">
    <name type="scientific">Neurospora tetraspora</name>
    <dbReference type="NCBI Taxonomy" id="94610"/>
    <lineage>
        <taxon>Eukaryota</taxon>
        <taxon>Fungi</taxon>
        <taxon>Dikarya</taxon>
        <taxon>Ascomycota</taxon>
        <taxon>Pezizomycotina</taxon>
        <taxon>Sordariomycetes</taxon>
        <taxon>Sordariomycetidae</taxon>
        <taxon>Sordariales</taxon>
        <taxon>Sordariaceae</taxon>
        <taxon>Neurospora</taxon>
    </lineage>
</organism>
<comment type="caution">
    <text evidence="8">The sequence shown here is derived from an EMBL/GenBank/DDBJ whole genome shotgun (WGS) entry which is preliminary data.</text>
</comment>
<dbReference type="InterPro" id="IPR021858">
    <property type="entry name" value="Fun_TF"/>
</dbReference>
<evidence type="ECO:0000256" key="2">
    <source>
        <dbReference type="ARBA" id="ARBA00022833"/>
    </source>
</evidence>
<dbReference type="AlphaFoldDB" id="A0AAE0JHC7"/>
<evidence type="ECO:0000256" key="6">
    <source>
        <dbReference type="ARBA" id="ARBA00023242"/>
    </source>
</evidence>
<dbReference type="CDD" id="cd00067">
    <property type="entry name" value="GAL4"/>
    <property type="match status" value="1"/>
</dbReference>
<dbReference type="RefSeq" id="XP_062682312.1">
    <property type="nucleotide sequence ID" value="XM_062828304.1"/>
</dbReference>
<gene>
    <name evidence="8" type="ORF">B0H65DRAFT_509323</name>
</gene>
<evidence type="ECO:0000313" key="8">
    <source>
        <dbReference type="EMBL" id="KAK3345699.1"/>
    </source>
</evidence>
<dbReference type="EMBL" id="JAUEPP010000004">
    <property type="protein sequence ID" value="KAK3345699.1"/>
    <property type="molecule type" value="Genomic_DNA"/>
</dbReference>
<dbReference type="InterPro" id="IPR036864">
    <property type="entry name" value="Zn2-C6_fun-type_DNA-bd_sf"/>
</dbReference>
<sequence length="526" mass="58495">MPTRRRSCKQCRDRHVKCDQQQPCGICRRRKVQCSHGDDILFTALEWKPDTEPSPSSTAWEQRPSPARIVGFVDETFQVSQLYHVLPCNATDGDLGVSKTNPKGHVFSLASTHTGAAPITDEKDAFYLARYTDIIGPRFDMFDSTSRYFSLALPHIALSNRLVLLSCLASAARQYSLVTDRGHHDALVYYNEALKTLYERLNDSGHEAATFASCLLIAHCEMVESKASDWNLHLKGTGELVMMHHWNGRSGGLAQASFWIYYRMIILASLASGMSAAVNLGQLLPLGYFPGPPGEWTLDAWQSKVVYLLGSTHRFWARTRNHQDDADALDKLTAEWNSLGDQLLRHQDQAPAMCQALSTIPANEDSPFETVRYVNGPVSAAWQMLHTAYLVLTLSQPCPRAARLTLLSSPEVAHKALSYARKIVSNSIANRCTIAWANAVQLLTMAGQCLVEAKERQACLRALDDIQHHTGWNTRVNMETLSATWRRGTIDGGVTRSRGADTVHGHDGDLGRLLYITWMADEAVVS</sequence>
<comment type="subcellular location">
    <subcellularLocation>
        <location evidence="1">Nucleus</location>
    </subcellularLocation>
</comment>
<dbReference type="GO" id="GO:0005634">
    <property type="term" value="C:nucleus"/>
    <property type="evidence" value="ECO:0007669"/>
    <property type="project" value="UniProtKB-SubCell"/>
</dbReference>
<keyword evidence="5" id="KW-0804">Transcription</keyword>
<dbReference type="SMART" id="SM00066">
    <property type="entry name" value="GAL4"/>
    <property type="match status" value="1"/>
</dbReference>
<dbReference type="PROSITE" id="PS00463">
    <property type="entry name" value="ZN2_CY6_FUNGAL_1"/>
    <property type="match status" value="1"/>
</dbReference>
<dbReference type="GO" id="GO:0000976">
    <property type="term" value="F:transcription cis-regulatory region binding"/>
    <property type="evidence" value="ECO:0007669"/>
    <property type="project" value="TreeGrafter"/>
</dbReference>
<protein>
    <recommendedName>
        <fullName evidence="7">Zn(2)-C6 fungal-type domain-containing protein</fullName>
    </recommendedName>
</protein>
<accession>A0AAE0JHC7</accession>
<evidence type="ECO:0000256" key="5">
    <source>
        <dbReference type="ARBA" id="ARBA00023163"/>
    </source>
</evidence>